<reference evidence="3" key="1">
    <citation type="journal article" date="2016" name="Environ. Microbiol.">
        <title>The complete genome of a viable archaeum isolated from 123-million-year-old rock salt.</title>
        <authorList>
            <person name="Jaakkola S.T."/>
            <person name="Pfeiffer F."/>
            <person name="Ravantti J.J."/>
            <person name="Guo Q."/>
            <person name="Liu Y."/>
            <person name="Chen X."/>
            <person name="Ma H."/>
            <person name="Yang C."/>
            <person name="Oksanen H.M."/>
            <person name="Bamford D.H."/>
        </authorList>
    </citation>
    <scope>NUCLEOTIDE SEQUENCE</scope>
    <source>
        <strain evidence="3">JI20-1</strain>
    </source>
</reference>
<dbReference type="InterPro" id="IPR055924">
    <property type="entry name" value="DUF7501"/>
</dbReference>
<accession>A0A0U5H824</accession>
<feature type="compositionally biased region" description="Basic and acidic residues" evidence="1">
    <location>
        <begin position="9"/>
        <end position="22"/>
    </location>
</feature>
<feature type="region of interest" description="Disordered" evidence="1">
    <location>
        <begin position="1"/>
        <end position="22"/>
    </location>
</feature>
<keyword evidence="3" id="KW-1185">Reference proteome</keyword>
<evidence type="ECO:0000256" key="1">
    <source>
        <dbReference type="SAM" id="MobiDB-lite"/>
    </source>
</evidence>
<gene>
    <name evidence="2" type="ORF">HHUB_3336</name>
</gene>
<name>A0A0U5H824_9EURY</name>
<dbReference type="OrthoDB" id="179461at2157"/>
<protein>
    <submittedName>
        <fullName evidence="2">Uncharacterized protein</fullName>
    </submittedName>
</protein>
<organism evidence="2 3">
    <name type="scientific">Halobacterium hubeiense</name>
    <dbReference type="NCBI Taxonomy" id="1407499"/>
    <lineage>
        <taxon>Archaea</taxon>
        <taxon>Methanobacteriati</taxon>
        <taxon>Methanobacteriota</taxon>
        <taxon>Stenosarchaea group</taxon>
        <taxon>Halobacteria</taxon>
        <taxon>Halobacteriales</taxon>
        <taxon>Halobacteriaceae</taxon>
        <taxon>Halobacterium</taxon>
    </lineage>
</organism>
<dbReference type="RefSeq" id="WP_059057687.1">
    <property type="nucleotide sequence ID" value="NZ_CEML01000001.1"/>
</dbReference>
<dbReference type="GeneID" id="91108014"/>
<sequence>MATKNPSTDAREPTKHESDPHECPFCGEYVASPGKGFMLHVEENPECDADFDAWRDRVADDVPGGWGG</sequence>
<dbReference type="AlphaFoldDB" id="A0A0U5H824"/>
<dbReference type="EMBL" id="LN831302">
    <property type="protein sequence ID" value="CQH60978.1"/>
    <property type="molecule type" value="Genomic_DNA"/>
</dbReference>
<dbReference type="Pfam" id="PF24333">
    <property type="entry name" value="DUF7501"/>
    <property type="match status" value="1"/>
</dbReference>
<dbReference type="Proteomes" id="UP000066737">
    <property type="component" value="Chromosome I"/>
</dbReference>
<proteinExistence type="predicted"/>
<evidence type="ECO:0000313" key="2">
    <source>
        <dbReference type="EMBL" id="CQH60978.1"/>
    </source>
</evidence>
<evidence type="ECO:0000313" key="3">
    <source>
        <dbReference type="Proteomes" id="UP000066737"/>
    </source>
</evidence>
<dbReference type="KEGG" id="hhb:Hhub_3336"/>